<sequence length="390" mass="45203">MWFRKYGLAIFTLYMVTSTIFLLVFCFMYFKIATAKFEREVSMELKTAMMEIEMSFRSGGDITNANLDKTDKDIKENIFSLNEKKFIKQEFTPLNLEKIRKKKAISGHIYKDKSDIYYIDKIKPHGRDRMLGNTSSYEVVLKSDGYKKHVDELLLKMATLSMVSFFIFFVISYFIVQLSFRPLLDKINSLNSFITDTTHEINTPLSVILMSIELFDVNPKKYLCNIKTASKTLSMLYDDLVKLNFDSSINKIQKLNLKNLISERAFYFESMASEKGLKFELNLDEVFKETDEVKFSKIIDNLISNATKYSDKNSVIVINLDSNSLIIQNSGEEILKENLDKIYDKFSRFNKSKGGFGIGLSLVKRYCEDLGYKITCTSESKITKFSIKFN</sequence>
<keyword evidence="4" id="KW-0812">Transmembrane</keyword>
<evidence type="ECO:0000313" key="6">
    <source>
        <dbReference type="EMBL" id="CZE48936.1"/>
    </source>
</evidence>
<gene>
    <name evidence="6" type="primary">cusS_3</name>
    <name evidence="6" type="ORF">ERS672216_01669</name>
</gene>
<protein>
    <recommendedName>
        <fullName evidence="2">histidine kinase</fullName>
        <ecNumber evidence="2">2.7.13.3</ecNumber>
    </recommendedName>
</protein>
<dbReference type="GO" id="GO:0000155">
    <property type="term" value="F:phosphorelay sensor kinase activity"/>
    <property type="evidence" value="ECO:0007669"/>
    <property type="project" value="InterPro"/>
</dbReference>
<evidence type="ECO:0000256" key="3">
    <source>
        <dbReference type="ARBA" id="ARBA00022553"/>
    </source>
</evidence>
<evidence type="ECO:0000256" key="1">
    <source>
        <dbReference type="ARBA" id="ARBA00000085"/>
    </source>
</evidence>
<dbReference type="Gene3D" id="1.10.287.130">
    <property type="match status" value="1"/>
</dbReference>
<dbReference type="EC" id="2.7.13.3" evidence="2"/>
<dbReference type="PANTHER" id="PTHR43547:SF2">
    <property type="entry name" value="HYBRID SIGNAL TRANSDUCTION HISTIDINE KINASE C"/>
    <property type="match status" value="1"/>
</dbReference>
<dbReference type="SMART" id="SM00387">
    <property type="entry name" value="HATPase_c"/>
    <property type="match status" value="1"/>
</dbReference>
<keyword evidence="4" id="KW-1133">Transmembrane helix</keyword>
<dbReference type="Proteomes" id="UP000069632">
    <property type="component" value="Unassembled WGS sequence"/>
</dbReference>
<keyword evidence="3" id="KW-0597">Phosphoprotein</keyword>
<reference evidence="6 7" key="1">
    <citation type="submission" date="2016-02" db="EMBL/GenBank/DDBJ databases">
        <authorList>
            <consortium name="Pathogen Informatics"/>
        </authorList>
    </citation>
    <scope>NUCLEOTIDE SEQUENCE [LARGE SCALE GENOMIC DNA]</scope>
    <source>
        <strain evidence="6 7">RC20</strain>
    </source>
</reference>
<organism evidence="6 7">
    <name type="scientific">Campylobacter geochelonis</name>
    <dbReference type="NCBI Taxonomy" id="1780362"/>
    <lineage>
        <taxon>Bacteria</taxon>
        <taxon>Pseudomonadati</taxon>
        <taxon>Campylobacterota</taxon>
        <taxon>Epsilonproteobacteria</taxon>
        <taxon>Campylobacterales</taxon>
        <taxon>Campylobacteraceae</taxon>
        <taxon>Campylobacter</taxon>
    </lineage>
</organism>
<comment type="catalytic activity">
    <reaction evidence="1">
        <text>ATP + protein L-histidine = ADP + protein N-phospho-L-histidine.</text>
        <dbReference type="EC" id="2.7.13.3"/>
    </reaction>
</comment>
<dbReference type="SUPFAM" id="SSF47384">
    <property type="entry name" value="Homodimeric domain of signal transducing histidine kinase"/>
    <property type="match status" value="1"/>
</dbReference>
<feature type="transmembrane region" description="Helical" evidence="4">
    <location>
        <begin position="153"/>
        <end position="176"/>
    </location>
</feature>
<dbReference type="InterPro" id="IPR036890">
    <property type="entry name" value="HATPase_C_sf"/>
</dbReference>
<dbReference type="Pfam" id="PF00512">
    <property type="entry name" value="HisKA"/>
    <property type="match status" value="1"/>
</dbReference>
<dbReference type="AlphaFoldDB" id="A0A128EI83"/>
<evidence type="ECO:0000313" key="7">
    <source>
        <dbReference type="Proteomes" id="UP000069632"/>
    </source>
</evidence>
<feature type="transmembrane region" description="Helical" evidence="4">
    <location>
        <begin position="6"/>
        <end position="30"/>
    </location>
</feature>
<name>A0A128EI83_9BACT</name>
<dbReference type="RefSeq" id="WP_075493283.1">
    <property type="nucleotide sequence ID" value="NZ_CP053844.1"/>
</dbReference>
<dbReference type="SUPFAM" id="SSF55874">
    <property type="entry name" value="ATPase domain of HSP90 chaperone/DNA topoisomerase II/histidine kinase"/>
    <property type="match status" value="1"/>
</dbReference>
<dbReference type="CDD" id="cd00082">
    <property type="entry name" value="HisKA"/>
    <property type="match status" value="1"/>
</dbReference>
<dbReference type="InterPro" id="IPR036097">
    <property type="entry name" value="HisK_dim/P_sf"/>
</dbReference>
<evidence type="ECO:0000256" key="4">
    <source>
        <dbReference type="SAM" id="Phobius"/>
    </source>
</evidence>
<evidence type="ECO:0000256" key="2">
    <source>
        <dbReference type="ARBA" id="ARBA00012438"/>
    </source>
</evidence>
<proteinExistence type="predicted"/>
<dbReference type="InterPro" id="IPR005467">
    <property type="entry name" value="His_kinase_dom"/>
</dbReference>
<dbReference type="InterPro" id="IPR003661">
    <property type="entry name" value="HisK_dim/P_dom"/>
</dbReference>
<dbReference type="Pfam" id="PF02518">
    <property type="entry name" value="HATPase_c"/>
    <property type="match status" value="1"/>
</dbReference>
<dbReference type="InterPro" id="IPR003594">
    <property type="entry name" value="HATPase_dom"/>
</dbReference>
<dbReference type="OrthoDB" id="9761634at2"/>
<accession>A0A128EI83</accession>
<dbReference type="PROSITE" id="PS50109">
    <property type="entry name" value="HIS_KIN"/>
    <property type="match status" value="1"/>
</dbReference>
<dbReference type="Gene3D" id="3.30.565.10">
    <property type="entry name" value="Histidine kinase-like ATPase, C-terminal domain"/>
    <property type="match status" value="1"/>
</dbReference>
<keyword evidence="4" id="KW-0472">Membrane</keyword>
<keyword evidence="6" id="KW-0808">Transferase</keyword>
<keyword evidence="7" id="KW-1185">Reference proteome</keyword>
<dbReference type="EMBL" id="FIZP01000012">
    <property type="protein sequence ID" value="CZE48936.1"/>
    <property type="molecule type" value="Genomic_DNA"/>
</dbReference>
<feature type="domain" description="Histidine kinase" evidence="5">
    <location>
        <begin position="196"/>
        <end position="390"/>
    </location>
</feature>
<keyword evidence="6" id="KW-0418">Kinase</keyword>
<dbReference type="PANTHER" id="PTHR43547">
    <property type="entry name" value="TWO-COMPONENT HISTIDINE KINASE"/>
    <property type="match status" value="1"/>
</dbReference>
<evidence type="ECO:0000259" key="5">
    <source>
        <dbReference type="PROSITE" id="PS50109"/>
    </source>
</evidence>